<evidence type="ECO:0000313" key="1">
    <source>
        <dbReference type="EMBL" id="ANL87997.1"/>
    </source>
</evidence>
<name>A0A192TKF4_9HYPH</name>
<protein>
    <submittedName>
        <fullName evidence="2">Uncharacterized protein</fullName>
    </submittedName>
</protein>
<organism evidence="2 4">
    <name type="scientific">Rhizobium phaseoli</name>
    <dbReference type="NCBI Taxonomy" id="396"/>
    <lineage>
        <taxon>Bacteria</taxon>
        <taxon>Pseudomonadati</taxon>
        <taxon>Pseudomonadota</taxon>
        <taxon>Alphaproteobacteria</taxon>
        <taxon>Hyphomicrobiales</taxon>
        <taxon>Rhizobiaceae</taxon>
        <taxon>Rhizobium/Agrobacterium group</taxon>
        <taxon>Rhizobium</taxon>
    </lineage>
</organism>
<reference evidence="2 4" key="2">
    <citation type="submission" date="2020-11" db="EMBL/GenBank/DDBJ databases">
        <title>Indigenous Rhizobia Nodulating Common beans in Western Kenya.</title>
        <authorList>
            <person name="Wekesa C.S."/>
            <person name="Oelmueller R."/>
            <person name="Furch A.C."/>
        </authorList>
    </citation>
    <scope>NUCLEOTIDE SEQUENCE [LARGE SCALE GENOMIC DNA]</scope>
    <source>
        <strain evidence="4">BS3</strain>
        <strain evidence="2">S3</strain>
        <plasmid evidence="2 4">pBS3a</plasmid>
    </source>
</reference>
<accession>A0A192TKF4</accession>
<dbReference type="EMBL" id="CP064932">
    <property type="protein sequence ID" value="QPK11475.1"/>
    <property type="molecule type" value="Genomic_DNA"/>
</dbReference>
<dbReference type="AlphaFoldDB" id="A0A192TKF4"/>
<dbReference type="RefSeq" id="WP_004673279.1">
    <property type="nucleotide sequence ID" value="NZ_CP013530.1"/>
</dbReference>
<geneLocation type="plasmid" evidence="1 3">
    <name>pRphaN671d</name>
</geneLocation>
<dbReference type="Proteomes" id="UP000540266">
    <property type="component" value="Plasmid pBS3a"/>
</dbReference>
<dbReference type="GeneID" id="45960450"/>
<gene>
    <name evidence="1" type="ORF">AMC81_PD00140</name>
    <name evidence="2" type="ORF">HER27_022680</name>
</gene>
<evidence type="ECO:0000313" key="2">
    <source>
        <dbReference type="EMBL" id="QPK11475.1"/>
    </source>
</evidence>
<dbReference type="KEGG" id="rpha:AMC79_PC00113"/>
<reference evidence="1 3" key="1">
    <citation type="submission" date="2015-11" db="EMBL/GenBank/DDBJ databases">
        <title>The limits of bacterial species coexistence and the symbiotic plasmid transference in sympatric Rhizobium populations.</title>
        <authorList>
            <person name="Perez-Carrascal O.M."/>
            <person name="VanInsberghe D."/>
            <person name="Juarez S."/>
            <person name="Polz M.F."/>
            <person name="Vinuesa P."/>
            <person name="Gonzalez V."/>
        </authorList>
    </citation>
    <scope>NUCLEOTIDE SEQUENCE [LARGE SCALE GENOMIC DNA]</scope>
    <source>
        <strain evidence="1 3">N771</strain>
        <plasmid evidence="1 3">pRphaN671d</plasmid>
    </source>
</reference>
<evidence type="ECO:0000313" key="3">
    <source>
        <dbReference type="Proteomes" id="UP000078551"/>
    </source>
</evidence>
<keyword evidence="2" id="KW-0614">Plasmid</keyword>
<evidence type="ECO:0000313" key="4">
    <source>
        <dbReference type="Proteomes" id="UP000540266"/>
    </source>
</evidence>
<dbReference type="EMBL" id="CP013572">
    <property type="protein sequence ID" value="ANL87997.1"/>
    <property type="molecule type" value="Genomic_DNA"/>
</dbReference>
<proteinExistence type="predicted"/>
<dbReference type="Proteomes" id="UP000078551">
    <property type="component" value="Plasmid pRphaN671d"/>
</dbReference>
<keyword evidence="3" id="KW-1185">Reference proteome</keyword>
<sequence>MSKVIAINFGQQAKTDTHLESHEDAQSQRLEQERLQMIQITNHLEALYARLLTVCGDRPKN</sequence>
<geneLocation type="plasmid" evidence="2 4">
    <name>pBS3a</name>
</geneLocation>